<proteinExistence type="predicted"/>
<gene>
    <name evidence="1" type="ORF">K2U94_05550</name>
</gene>
<evidence type="ECO:0000313" key="2">
    <source>
        <dbReference type="Proteomes" id="UP001139104"/>
    </source>
</evidence>
<dbReference type="EMBL" id="JAIVFP010000001">
    <property type="protein sequence ID" value="MCI4682234.1"/>
    <property type="molecule type" value="Genomic_DNA"/>
</dbReference>
<keyword evidence="2" id="KW-1185">Reference proteome</keyword>
<name>A0ABS9Z3N0_9HYPH</name>
<reference evidence="1" key="1">
    <citation type="journal article" date="2022" name="ISME J.">
        <title>Identification of active gaseous-alkane degraders at natural gas seeps.</title>
        <authorList>
            <person name="Farhan Ul Haque M."/>
            <person name="Hernandez M."/>
            <person name="Crombie A.T."/>
            <person name="Murrell J.C."/>
        </authorList>
    </citation>
    <scope>NUCLEOTIDE SEQUENCE</scope>
    <source>
        <strain evidence="1">PC2</strain>
    </source>
</reference>
<dbReference type="RefSeq" id="WP_243066261.1">
    <property type="nucleotide sequence ID" value="NZ_JAIVFK010000014.1"/>
</dbReference>
<organism evidence="1 2">
    <name type="scientific">Candidatus Rhodoblastus alkanivorans</name>
    <dbReference type="NCBI Taxonomy" id="2954117"/>
    <lineage>
        <taxon>Bacteria</taxon>
        <taxon>Pseudomonadati</taxon>
        <taxon>Pseudomonadota</taxon>
        <taxon>Alphaproteobacteria</taxon>
        <taxon>Hyphomicrobiales</taxon>
        <taxon>Rhodoblastaceae</taxon>
        <taxon>Rhodoblastus</taxon>
    </lineage>
</organism>
<accession>A0ABS9Z3N0</accession>
<evidence type="ECO:0000313" key="1">
    <source>
        <dbReference type="EMBL" id="MCI4682234.1"/>
    </source>
</evidence>
<protein>
    <submittedName>
        <fullName evidence="1">Uncharacterized protein</fullName>
    </submittedName>
</protein>
<sequence>MEREIIRLESLCRAALDAPSPTAHEKLIAATLLDCLRELHAAAARVARDRGGANAPRLVRRD</sequence>
<comment type="caution">
    <text evidence="1">The sequence shown here is derived from an EMBL/GenBank/DDBJ whole genome shotgun (WGS) entry which is preliminary data.</text>
</comment>
<dbReference type="Proteomes" id="UP001139104">
    <property type="component" value="Unassembled WGS sequence"/>
</dbReference>